<name>A0ABM0MKI3_SACKO</name>
<evidence type="ECO:0000313" key="5">
    <source>
        <dbReference type="RefSeq" id="XP_006820524.1"/>
    </source>
</evidence>
<dbReference type="Proteomes" id="UP000694865">
    <property type="component" value="Unplaced"/>
</dbReference>
<protein>
    <submittedName>
        <fullName evidence="5">NXPE family member 1-like</fullName>
    </submittedName>
</protein>
<evidence type="ECO:0000256" key="1">
    <source>
        <dbReference type="ARBA" id="ARBA00005431"/>
    </source>
</evidence>
<evidence type="ECO:0000256" key="2">
    <source>
        <dbReference type="SAM" id="MobiDB-lite"/>
    </source>
</evidence>
<dbReference type="Pfam" id="PF24536">
    <property type="entry name" value="NXPE4_C"/>
    <property type="match status" value="1"/>
</dbReference>
<dbReference type="SUPFAM" id="SSF81296">
    <property type="entry name" value="E set domains"/>
    <property type="match status" value="1"/>
</dbReference>
<evidence type="ECO:0000259" key="3">
    <source>
        <dbReference type="Pfam" id="PF24536"/>
    </source>
</evidence>
<dbReference type="InterPro" id="IPR014756">
    <property type="entry name" value="Ig_E-set"/>
</dbReference>
<keyword evidence="4" id="KW-1185">Reference proteome</keyword>
<organism evidence="4 5">
    <name type="scientific">Saccoglossus kowalevskii</name>
    <name type="common">Acorn worm</name>
    <dbReference type="NCBI Taxonomy" id="10224"/>
    <lineage>
        <taxon>Eukaryota</taxon>
        <taxon>Metazoa</taxon>
        <taxon>Hemichordata</taxon>
        <taxon>Enteropneusta</taxon>
        <taxon>Harrimaniidae</taxon>
        <taxon>Saccoglossus</taxon>
    </lineage>
</organism>
<dbReference type="InterPro" id="IPR057106">
    <property type="entry name" value="NXPE4_C"/>
</dbReference>
<comment type="similarity">
    <text evidence="1">Belongs to the NXPE family.</text>
</comment>
<evidence type="ECO:0000313" key="4">
    <source>
        <dbReference type="Proteomes" id="UP000694865"/>
    </source>
</evidence>
<feature type="domain" description="NXPE C-terminal" evidence="3">
    <location>
        <begin position="428"/>
        <end position="638"/>
    </location>
</feature>
<proteinExistence type="inferred from homology"/>
<dbReference type="InterPro" id="IPR013783">
    <property type="entry name" value="Ig-like_fold"/>
</dbReference>
<feature type="region of interest" description="Disordered" evidence="2">
    <location>
        <begin position="67"/>
        <end position="90"/>
    </location>
</feature>
<feature type="compositionally biased region" description="Polar residues" evidence="2">
    <location>
        <begin position="67"/>
        <end position="82"/>
    </location>
</feature>
<dbReference type="Pfam" id="PF06312">
    <property type="entry name" value="Neurexophilin"/>
    <property type="match status" value="1"/>
</dbReference>
<gene>
    <name evidence="5" type="primary">LOC102802751</name>
</gene>
<accession>A0ABM0MKI3</accession>
<reference evidence="5" key="1">
    <citation type="submission" date="2025-08" db="UniProtKB">
        <authorList>
            <consortium name="RefSeq"/>
        </authorList>
    </citation>
    <scope>IDENTIFICATION</scope>
    <source>
        <tissue evidence="5">Testes</tissue>
    </source>
</reference>
<sequence length="643" mass="73337">MTLPSYWGYAVYMVDSRRNLVRNNGLQLPSEPHTYTQMKCDAGGLLTRIQNAAPVPEKDTTRIMINQNSTQPTQILPGSNGDSNEETTNDITNGSKILSSDLQLNNEETQRTVKDNIDKLPNTLIEKKNRNENDQAITDDVLFPYNKYSRFAMEWKGIVEEYEWVYSNLKRDKHKNTKPIVLGKENFGLTSTVKSRVSFYNNNNKFKKGDKIHIAVETYDKYGNARHKGGDFLQAIMSNNKLVKSTAGRVFDYGNGTYSVYFYAAWAGEANIVVLMPFTRELILYINKVVRQKDRRAASDGDFGNGIQTERGICSLLHDGPWENMCTYENKNSLGETVLICDKPHNPLSCKDLVNVTTGIKQLNKIASEEILGASDLFKDKQDNKFAATPLKINIQDANPEILKLPACGPDMAIPVFDGYWTDNDTYVSMVCRSQQWTQSQIQQCISRKLIFKMAGDSTLSQLSWALNNRPGALRAWTHGSECVGNALRIGPQSHYVWNYTFESEFLDKIDSDFCSNNYVVVVFNLMFHYATWSIRSYVDRLMVTKLALERFFKRCPTAKVFFKSAHARDNINNLQNLHSGNFIFYDYDRMIRRVFGGMGVHFLGVWDMALSHFSKPDVHMDMKVILQEAHLLLSYVCPDLVE</sequence>
<dbReference type="PANTHER" id="PTHR16165">
    <property type="entry name" value="NXPE FAMILY MEMBER"/>
    <property type="match status" value="1"/>
</dbReference>
<dbReference type="GeneID" id="102802751"/>
<dbReference type="PANTHER" id="PTHR16165:SF5">
    <property type="entry name" value="NXPE FAMILY MEMBER 3"/>
    <property type="match status" value="1"/>
</dbReference>
<dbReference type="InterPro" id="IPR026845">
    <property type="entry name" value="NXPH/NXPE"/>
</dbReference>
<dbReference type="Gene3D" id="2.60.40.10">
    <property type="entry name" value="Immunoglobulins"/>
    <property type="match status" value="1"/>
</dbReference>
<dbReference type="RefSeq" id="XP_006820524.1">
    <property type="nucleotide sequence ID" value="XM_006820461.1"/>
</dbReference>